<accession>A0A4R5A7C7</accession>
<name>A0A4R5A7C7_9ACTN</name>
<feature type="transmembrane region" description="Helical" evidence="6">
    <location>
        <begin position="767"/>
        <end position="785"/>
    </location>
</feature>
<dbReference type="GO" id="GO:0005829">
    <property type="term" value="C:cytosol"/>
    <property type="evidence" value="ECO:0007669"/>
    <property type="project" value="TreeGrafter"/>
</dbReference>
<dbReference type="SUPFAM" id="SSF56112">
    <property type="entry name" value="Protein kinase-like (PK-like)"/>
    <property type="match status" value="1"/>
</dbReference>
<dbReference type="GO" id="GO:0005776">
    <property type="term" value="C:autophagosome"/>
    <property type="evidence" value="ECO:0007669"/>
    <property type="project" value="TreeGrafter"/>
</dbReference>
<evidence type="ECO:0000256" key="5">
    <source>
        <dbReference type="SAM" id="MobiDB-lite"/>
    </source>
</evidence>
<protein>
    <submittedName>
        <fullName evidence="8">Serine/threonine protein kinase</fullName>
    </submittedName>
</protein>
<dbReference type="GO" id="GO:0000407">
    <property type="term" value="C:phagophore assembly site"/>
    <property type="evidence" value="ECO:0007669"/>
    <property type="project" value="TreeGrafter"/>
</dbReference>
<keyword evidence="3 8" id="KW-0418">Kinase</keyword>
<keyword evidence="9" id="KW-1185">Reference proteome</keyword>
<feature type="transmembrane region" description="Helical" evidence="6">
    <location>
        <begin position="791"/>
        <end position="810"/>
    </location>
</feature>
<keyword evidence="6" id="KW-0812">Transmembrane</keyword>
<dbReference type="PANTHER" id="PTHR24348:SF22">
    <property type="entry name" value="NON-SPECIFIC SERINE_THREONINE PROTEIN KINASE"/>
    <property type="match status" value="1"/>
</dbReference>
<dbReference type="AlphaFoldDB" id="A0A4R5A7C7"/>
<dbReference type="PANTHER" id="PTHR24348">
    <property type="entry name" value="SERINE/THREONINE-PROTEIN KINASE UNC-51-RELATED"/>
    <property type="match status" value="1"/>
</dbReference>
<feature type="compositionally biased region" description="Basic and acidic residues" evidence="5">
    <location>
        <begin position="16"/>
        <end position="30"/>
    </location>
</feature>
<feature type="domain" description="Protein kinase" evidence="7">
    <location>
        <begin position="73"/>
        <end position="331"/>
    </location>
</feature>
<reference evidence="8 9" key="1">
    <citation type="submission" date="2019-03" db="EMBL/GenBank/DDBJ databases">
        <title>Draft genome sequences of novel Actinobacteria.</title>
        <authorList>
            <person name="Sahin N."/>
            <person name="Ay H."/>
            <person name="Saygin H."/>
        </authorList>
    </citation>
    <scope>NUCLEOTIDE SEQUENCE [LARGE SCALE GENOMIC DNA]</scope>
    <source>
        <strain evidence="8 9">H3C3</strain>
    </source>
</reference>
<feature type="transmembrane region" description="Helical" evidence="6">
    <location>
        <begin position="652"/>
        <end position="674"/>
    </location>
</feature>
<evidence type="ECO:0000256" key="2">
    <source>
        <dbReference type="ARBA" id="ARBA00022741"/>
    </source>
</evidence>
<dbReference type="InterPro" id="IPR011009">
    <property type="entry name" value="Kinase-like_dom_sf"/>
</dbReference>
<dbReference type="GO" id="GO:0004674">
    <property type="term" value="F:protein serine/threonine kinase activity"/>
    <property type="evidence" value="ECO:0007669"/>
    <property type="project" value="UniProtKB-KW"/>
</dbReference>
<evidence type="ECO:0000313" key="9">
    <source>
        <dbReference type="Proteomes" id="UP000294513"/>
    </source>
</evidence>
<evidence type="ECO:0000313" key="8">
    <source>
        <dbReference type="EMBL" id="TDD68048.1"/>
    </source>
</evidence>
<dbReference type="Pfam" id="PF00069">
    <property type="entry name" value="Pkinase"/>
    <property type="match status" value="1"/>
</dbReference>
<dbReference type="InterPro" id="IPR000719">
    <property type="entry name" value="Prot_kinase_dom"/>
</dbReference>
<dbReference type="GO" id="GO:0016020">
    <property type="term" value="C:membrane"/>
    <property type="evidence" value="ECO:0007669"/>
    <property type="project" value="TreeGrafter"/>
</dbReference>
<comment type="caution">
    <text evidence="8">The sequence shown here is derived from an EMBL/GenBank/DDBJ whole genome shotgun (WGS) entry which is preliminary data.</text>
</comment>
<evidence type="ECO:0000256" key="3">
    <source>
        <dbReference type="ARBA" id="ARBA00022777"/>
    </source>
</evidence>
<sequence length="834" mass="89142">MGDVDGTETGGGTPPRETRRDPGVTRRDPRVPGPRPAPPEPPGPPGPGATRRDGEAPGDPLMRLPAALAERYETVAELPVQGAESDLLLVRPREGAGSGTGGRAADEEYVAKIFRRGYHADREVWAKLPALDSPHVLRILETGHADGRDYEVTQYAPDGNLRALMAGPLPADAVADIAAQLAEGLTALHQAGIVHRDLKPENVLVLGTAPVRLAIADFGLSKVLDQSVVFASSSRTLAYAAPESLSGQVSPARDWWSLGMIVRELATGRAPFPGLSETVVVDHLATRPVTADDVGDPRLRLLCRGLLTRDPRRRWAGEQVADWLDGGSPRVAEEAPPSALPPGVGLPFKGRRYTDRSELARALIEEWEHAALYFFGRGESGEAWRSLRDWLAEIPDDSRIALVDGYLTTGLPPDVKLLHLVRWLDPALPPHFLGRRVTADDLPGLAALAADRRHADHRTACLLGRELWEQGLLRVLAGFEGGHELARIDDQWRAHAAAWNDLARWLRSQEAAPPGLAARLPDAGTGADGAAMRVAGGGPPVPADDPPVILLTLLALAARPSEVHRRLAEAANAARTAVYEPVPWFTWMADGAGEDPLRLLALTQAAPEAVLEIEARARDRHAAEQRDEALRAQWAERERQRLAGRNAAVTRAVLWTVPLLLLWLLGSWIVGALFGGGDDKGTSSVGGFQKSSGVPFGFLVVLSVVAWAVQCGSEVVLARAQGKDYLPDGPWSWMSRLLGAGGRGLSKASETMSGAAQRTGRRGCGTLLLAGTVPLLLILLLLAAVTPVASLLWLLLLIAGPAAHAVAAGVRLHRWRQSRTPDAGDRAIHPGGTA</sequence>
<dbReference type="RefSeq" id="WP_131902381.1">
    <property type="nucleotide sequence ID" value="NZ_SMKU01000347.1"/>
</dbReference>
<evidence type="ECO:0000259" key="7">
    <source>
        <dbReference type="PROSITE" id="PS50011"/>
    </source>
</evidence>
<dbReference type="InterPro" id="IPR008271">
    <property type="entry name" value="Ser/Thr_kinase_AS"/>
</dbReference>
<dbReference type="SMART" id="SM00220">
    <property type="entry name" value="S_TKc"/>
    <property type="match status" value="1"/>
</dbReference>
<dbReference type="Proteomes" id="UP000294513">
    <property type="component" value="Unassembled WGS sequence"/>
</dbReference>
<dbReference type="Gene3D" id="1.10.510.10">
    <property type="entry name" value="Transferase(Phosphotransferase) domain 1"/>
    <property type="match status" value="1"/>
</dbReference>
<dbReference type="CDD" id="cd14014">
    <property type="entry name" value="STKc_PknB_like"/>
    <property type="match status" value="1"/>
</dbReference>
<dbReference type="InterPro" id="IPR045269">
    <property type="entry name" value="Atg1-like"/>
</dbReference>
<dbReference type="EMBL" id="SMKU01000347">
    <property type="protein sequence ID" value="TDD68048.1"/>
    <property type="molecule type" value="Genomic_DNA"/>
</dbReference>
<dbReference type="GO" id="GO:0005524">
    <property type="term" value="F:ATP binding"/>
    <property type="evidence" value="ECO:0007669"/>
    <property type="project" value="UniProtKB-KW"/>
</dbReference>
<feature type="region of interest" description="Disordered" evidence="5">
    <location>
        <begin position="1"/>
        <end position="61"/>
    </location>
</feature>
<evidence type="ECO:0000256" key="1">
    <source>
        <dbReference type="ARBA" id="ARBA00022679"/>
    </source>
</evidence>
<proteinExistence type="predicted"/>
<keyword evidence="6" id="KW-1133">Transmembrane helix</keyword>
<keyword evidence="4" id="KW-0067">ATP-binding</keyword>
<gene>
    <name evidence="8" type="ORF">E1298_38815</name>
</gene>
<keyword evidence="1" id="KW-0808">Transferase</keyword>
<dbReference type="PROSITE" id="PS50011">
    <property type="entry name" value="PROTEIN_KINASE_DOM"/>
    <property type="match status" value="1"/>
</dbReference>
<keyword evidence="6" id="KW-0472">Membrane</keyword>
<keyword evidence="2" id="KW-0547">Nucleotide-binding</keyword>
<evidence type="ECO:0000256" key="6">
    <source>
        <dbReference type="SAM" id="Phobius"/>
    </source>
</evidence>
<organism evidence="8 9">
    <name type="scientific">Actinomadura rubrisoli</name>
    <dbReference type="NCBI Taxonomy" id="2530368"/>
    <lineage>
        <taxon>Bacteria</taxon>
        <taxon>Bacillati</taxon>
        <taxon>Actinomycetota</taxon>
        <taxon>Actinomycetes</taxon>
        <taxon>Streptosporangiales</taxon>
        <taxon>Thermomonosporaceae</taxon>
        <taxon>Actinomadura</taxon>
    </lineage>
</organism>
<dbReference type="OrthoDB" id="5492697at2"/>
<evidence type="ECO:0000256" key="4">
    <source>
        <dbReference type="ARBA" id="ARBA00022840"/>
    </source>
</evidence>
<dbReference type="PROSITE" id="PS00108">
    <property type="entry name" value="PROTEIN_KINASE_ST"/>
    <property type="match status" value="1"/>
</dbReference>
<feature type="compositionally biased region" description="Pro residues" evidence="5">
    <location>
        <begin position="31"/>
        <end position="47"/>
    </location>
</feature>
<keyword evidence="8" id="KW-0723">Serine/threonine-protein kinase</keyword>